<evidence type="ECO:0000313" key="2">
    <source>
        <dbReference type="EMBL" id="CCA71344.1"/>
    </source>
</evidence>
<dbReference type="Proteomes" id="UP000007148">
    <property type="component" value="Unassembled WGS sequence"/>
</dbReference>
<name>G4TJ51_SERID</name>
<evidence type="ECO:0008006" key="4">
    <source>
        <dbReference type="Google" id="ProtNLM"/>
    </source>
</evidence>
<dbReference type="AlphaFoldDB" id="G4TJ51"/>
<protein>
    <recommendedName>
        <fullName evidence="4">F-box domain-containing protein</fullName>
    </recommendedName>
</protein>
<keyword evidence="1" id="KW-0175">Coiled coil</keyword>
<gene>
    <name evidence="2" type="ORF">PIIN_05283</name>
</gene>
<reference evidence="2 3" key="1">
    <citation type="journal article" date="2011" name="PLoS Pathog.">
        <title>Endophytic Life Strategies Decoded by Genome and Transcriptome Analyses of the Mutualistic Root Symbiont Piriformospora indica.</title>
        <authorList>
            <person name="Zuccaro A."/>
            <person name="Lahrmann U."/>
            <person name="Guldener U."/>
            <person name="Langen G."/>
            <person name="Pfiffi S."/>
            <person name="Biedenkopf D."/>
            <person name="Wong P."/>
            <person name="Samans B."/>
            <person name="Grimm C."/>
            <person name="Basiewicz M."/>
            <person name="Murat C."/>
            <person name="Martin F."/>
            <person name="Kogel K.H."/>
        </authorList>
    </citation>
    <scope>NUCLEOTIDE SEQUENCE [LARGE SCALE GENOMIC DNA]</scope>
    <source>
        <strain evidence="2 3">DSM 11827</strain>
    </source>
</reference>
<dbReference type="SUPFAM" id="SSF52058">
    <property type="entry name" value="L domain-like"/>
    <property type="match status" value="1"/>
</dbReference>
<dbReference type="EMBL" id="CAFZ01000115">
    <property type="protein sequence ID" value="CCA71344.1"/>
    <property type="molecule type" value="Genomic_DNA"/>
</dbReference>
<evidence type="ECO:0000256" key="1">
    <source>
        <dbReference type="SAM" id="Coils"/>
    </source>
</evidence>
<proteinExistence type="predicted"/>
<dbReference type="OrthoDB" id="2656954at2759"/>
<dbReference type="HOGENOM" id="CLU_031654_0_0_1"/>
<accession>G4TJ51</accession>
<dbReference type="InterPro" id="IPR032675">
    <property type="entry name" value="LRR_dom_sf"/>
</dbReference>
<sequence>MESPNGSQGGGGDTGNEVFDPILETSRAPVLHVARPGAQEVRTKTLQLARATEECQIIEKELHRLQNHVAHIQRLFDAKKREIFELSSCIAPIRRIPLEILSMIVCLHVHANRQSVWVLMQTSRAWRAASLLAGDAWNSIVICPPHFTWDDTRPDGGEEPGIICSSKERLLYTLNRIGSKALDIEISFQSKGKSPKCGYVYGLTGNEQHVLNLVRLVPSSVRIRRLRLKDRLRKWFSDSNIPESFSQSFQSWDLSNLERLDTWNHTLIERAIREKARIHDLGIPYQMLTKVDAPRLVRHLNLWDHSGSQELSRLDKFTNLVSLRLNSSFPYNDPPSPTISVPHLQDLTLEGTRRLLWPIMCFNLRRLDLKQRVIGYSHTGDIIHLPQLKEFFYRRDAFSEAPFLQYFKAPALEVLDTTDEGRSPQTTMRAMELIWPPSLQPATYLDPTILKLRHVSINFKLLHYVLHSFTRCIELHLLRMRVPVEFFEVLCPSRPNAKKRDVYIPSLKVLVIDLYQKKQRKSTGGEVGRIDETYLDAARRFLQRRKDMSLPLHILSISHCDVKKQLVGS</sequence>
<keyword evidence="3" id="KW-1185">Reference proteome</keyword>
<dbReference type="InParanoid" id="G4TJ51"/>
<dbReference type="Gene3D" id="3.80.10.10">
    <property type="entry name" value="Ribonuclease Inhibitor"/>
    <property type="match status" value="1"/>
</dbReference>
<organism evidence="2 3">
    <name type="scientific">Serendipita indica (strain DSM 11827)</name>
    <name type="common">Root endophyte fungus</name>
    <name type="synonym">Piriformospora indica</name>
    <dbReference type="NCBI Taxonomy" id="1109443"/>
    <lineage>
        <taxon>Eukaryota</taxon>
        <taxon>Fungi</taxon>
        <taxon>Dikarya</taxon>
        <taxon>Basidiomycota</taxon>
        <taxon>Agaricomycotina</taxon>
        <taxon>Agaricomycetes</taxon>
        <taxon>Sebacinales</taxon>
        <taxon>Serendipitaceae</taxon>
        <taxon>Serendipita</taxon>
    </lineage>
</organism>
<evidence type="ECO:0000313" key="3">
    <source>
        <dbReference type="Proteomes" id="UP000007148"/>
    </source>
</evidence>
<comment type="caution">
    <text evidence="2">The sequence shown here is derived from an EMBL/GenBank/DDBJ whole genome shotgun (WGS) entry which is preliminary data.</text>
</comment>
<feature type="coiled-coil region" evidence="1">
    <location>
        <begin position="41"/>
        <end position="68"/>
    </location>
</feature>